<keyword evidence="1" id="KW-0328">Glycosyltransferase</keyword>
<feature type="non-terminal residue" evidence="3">
    <location>
        <position position="1"/>
    </location>
</feature>
<evidence type="ECO:0000256" key="2">
    <source>
        <dbReference type="ARBA" id="ARBA00022679"/>
    </source>
</evidence>
<dbReference type="AlphaFoldDB" id="A0A383DIS7"/>
<evidence type="ECO:0000313" key="3">
    <source>
        <dbReference type="EMBL" id="SVE44230.1"/>
    </source>
</evidence>
<dbReference type="InterPro" id="IPR002201">
    <property type="entry name" value="Glyco_trans_9"/>
</dbReference>
<name>A0A383DIS7_9ZZZZ</name>
<gene>
    <name evidence="3" type="ORF">METZ01_LOCUS497084</name>
</gene>
<dbReference type="GO" id="GO:0008713">
    <property type="term" value="F:ADP-heptose-lipopolysaccharide heptosyltransferase activity"/>
    <property type="evidence" value="ECO:0007669"/>
    <property type="project" value="TreeGrafter"/>
</dbReference>
<evidence type="ECO:0008006" key="4">
    <source>
        <dbReference type="Google" id="ProtNLM"/>
    </source>
</evidence>
<proteinExistence type="predicted"/>
<dbReference type="Pfam" id="PF01075">
    <property type="entry name" value="Glyco_transf_9"/>
    <property type="match status" value="1"/>
</dbReference>
<dbReference type="EMBL" id="UINC01217578">
    <property type="protein sequence ID" value="SVE44230.1"/>
    <property type="molecule type" value="Genomic_DNA"/>
</dbReference>
<dbReference type="GO" id="GO:0005829">
    <property type="term" value="C:cytosol"/>
    <property type="evidence" value="ECO:0007669"/>
    <property type="project" value="TreeGrafter"/>
</dbReference>
<dbReference type="PANTHER" id="PTHR30160">
    <property type="entry name" value="TETRAACYLDISACCHARIDE 4'-KINASE-RELATED"/>
    <property type="match status" value="1"/>
</dbReference>
<dbReference type="SUPFAM" id="SSF53756">
    <property type="entry name" value="UDP-Glycosyltransferase/glycogen phosphorylase"/>
    <property type="match status" value="1"/>
</dbReference>
<dbReference type="InterPro" id="IPR051199">
    <property type="entry name" value="LPS_LOS_Heptosyltrfase"/>
</dbReference>
<dbReference type="GO" id="GO:0009244">
    <property type="term" value="P:lipopolysaccharide core region biosynthetic process"/>
    <property type="evidence" value="ECO:0007669"/>
    <property type="project" value="TreeGrafter"/>
</dbReference>
<sequence length="235" mass="27158">IATGKTAALLFKNFNNVKKIFIFEKKFFKIHWLELWSRTFFNKWDIVIDLRGSVISYFLFKKKKYVYKPINKNIHRLDELALLMKKKYLPLPSIPVLKKDIKKISKDFLKLKNSIAIGASANWPAKIWPSKNFVKLIKMILKEKKFGKKKSIVFFGSSKDLKNTEKIIKHFKKRRVKNFCGKLNLIEVAVYLKKCKIFIGNDSGLMHIASASGIPTLGLFGPSLESRYAPKGNNA</sequence>
<dbReference type="CDD" id="cd03789">
    <property type="entry name" value="GT9_LPS_heptosyltransferase"/>
    <property type="match status" value="1"/>
</dbReference>
<dbReference type="Gene3D" id="3.40.50.2000">
    <property type="entry name" value="Glycogen Phosphorylase B"/>
    <property type="match status" value="1"/>
</dbReference>
<reference evidence="3" key="1">
    <citation type="submission" date="2018-05" db="EMBL/GenBank/DDBJ databases">
        <authorList>
            <person name="Lanie J.A."/>
            <person name="Ng W.-L."/>
            <person name="Kazmierczak K.M."/>
            <person name="Andrzejewski T.M."/>
            <person name="Davidsen T.M."/>
            <person name="Wayne K.J."/>
            <person name="Tettelin H."/>
            <person name="Glass J.I."/>
            <person name="Rusch D."/>
            <person name="Podicherti R."/>
            <person name="Tsui H.-C.T."/>
            <person name="Winkler M.E."/>
        </authorList>
    </citation>
    <scope>NUCLEOTIDE SEQUENCE</scope>
</reference>
<keyword evidence="2" id="KW-0808">Transferase</keyword>
<organism evidence="3">
    <name type="scientific">marine metagenome</name>
    <dbReference type="NCBI Taxonomy" id="408172"/>
    <lineage>
        <taxon>unclassified sequences</taxon>
        <taxon>metagenomes</taxon>
        <taxon>ecological metagenomes</taxon>
    </lineage>
</organism>
<protein>
    <recommendedName>
        <fullName evidence="4">Lipopolysaccharide heptosyltransferase II</fullName>
    </recommendedName>
</protein>
<feature type="non-terminal residue" evidence="3">
    <location>
        <position position="235"/>
    </location>
</feature>
<accession>A0A383DIS7</accession>
<evidence type="ECO:0000256" key="1">
    <source>
        <dbReference type="ARBA" id="ARBA00022676"/>
    </source>
</evidence>